<evidence type="ECO:0000313" key="2">
    <source>
        <dbReference type="Proteomes" id="UP000320547"/>
    </source>
</evidence>
<dbReference type="Proteomes" id="UP000320547">
    <property type="component" value="Unassembled WGS sequence"/>
</dbReference>
<sequence>MSQTENFVEVSQAQGARFFSSNDGNGPVFMLNLLKFRDIADYEHAPELTPDTPISGKESYAIYMAEIEPLLNATGGEVIFSGNAREYLIGPEHEGWDFVMLVKQASKQDFLAFASDPNAQRITQHRTAAVLDSRLLPVHSDA</sequence>
<reference evidence="1 2" key="1">
    <citation type="submission" date="2019-07" db="EMBL/GenBank/DDBJ databases">
        <title>Genomic Encyclopedia of Archaeal and Bacterial Type Strains, Phase II (KMG-II): from individual species to whole genera.</title>
        <authorList>
            <person name="Goeker M."/>
        </authorList>
    </citation>
    <scope>NUCLEOTIDE SEQUENCE [LARGE SCALE GENOMIC DNA]</scope>
    <source>
        <strain evidence="1 2">ATCC BAA-2084</strain>
    </source>
</reference>
<keyword evidence="2" id="KW-1185">Reference proteome</keyword>
<dbReference type="PANTHER" id="PTHR40257">
    <property type="match status" value="1"/>
</dbReference>
<dbReference type="SUPFAM" id="SSF54909">
    <property type="entry name" value="Dimeric alpha+beta barrel"/>
    <property type="match status" value="1"/>
</dbReference>
<gene>
    <name evidence="1" type="ORF">JN10_1652</name>
</gene>
<comment type="caution">
    <text evidence="1">The sequence shown here is derived from an EMBL/GenBank/DDBJ whole genome shotgun (WGS) entry which is preliminary data.</text>
</comment>
<dbReference type="EMBL" id="VLLK01000001">
    <property type="protein sequence ID" value="TWJ09995.1"/>
    <property type="molecule type" value="Genomic_DNA"/>
</dbReference>
<dbReference type="STRING" id="476157.GCA_001663155_01705"/>
<name>A0A562UWJ5_9SPHN</name>
<dbReference type="OrthoDB" id="8909581at2"/>
<dbReference type="RefSeq" id="WP_067599833.1">
    <property type="nucleotide sequence ID" value="NZ_CP015963.1"/>
</dbReference>
<dbReference type="PANTHER" id="PTHR40257:SF1">
    <property type="entry name" value="DUF1330 DOMAIN-CONTAINING PROTEIN"/>
    <property type="match status" value="1"/>
</dbReference>
<protein>
    <submittedName>
        <fullName evidence="1">Uncharacterized protein DUF1330</fullName>
    </submittedName>
</protein>
<dbReference type="AlphaFoldDB" id="A0A562UWJ5"/>
<proteinExistence type="predicted"/>
<evidence type="ECO:0000313" key="1">
    <source>
        <dbReference type="EMBL" id="TWJ09995.1"/>
    </source>
</evidence>
<accession>A0A562UWJ5</accession>
<organism evidence="1 2">
    <name type="scientific">Altererythrobacter ishigakiensis</name>
    <dbReference type="NCBI Taxonomy" id="476157"/>
    <lineage>
        <taxon>Bacteria</taxon>
        <taxon>Pseudomonadati</taxon>
        <taxon>Pseudomonadota</taxon>
        <taxon>Alphaproteobacteria</taxon>
        <taxon>Sphingomonadales</taxon>
        <taxon>Erythrobacteraceae</taxon>
        <taxon>Altererythrobacter</taxon>
    </lineage>
</organism>
<dbReference type="Gene3D" id="3.30.70.100">
    <property type="match status" value="1"/>
</dbReference>
<dbReference type="InterPro" id="IPR011008">
    <property type="entry name" value="Dimeric_a/b-barrel"/>
</dbReference>